<reference evidence="2" key="1">
    <citation type="journal article" date="2020" name="mSystems">
        <title>Genome- and Community-Level Interaction Insights into Carbon Utilization and Element Cycling Functions of Hydrothermarchaeota in Hydrothermal Sediment.</title>
        <authorList>
            <person name="Zhou Z."/>
            <person name="Liu Y."/>
            <person name="Xu W."/>
            <person name="Pan J."/>
            <person name="Luo Z.H."/>
            <person name="Li M."/>
        </authorList>
    </citation>
    <scope>NUCLEOTIDE SEQUENCE [LARGE SCALE GENOMIC DNA]</scope>
    <source>
        <strain evidence="2">SpSt-902</strain>
    </source>
</reference>
<name>A0A7C3R5N1_9BACT</name>
<keyword evidence="1" id="KW-1133">Transmembrane helix</keyword>
<dbReference type="EMBL" id="DTMM01000199">
    <property type="protein sequence ID" value="HFT94117.1"/>
    <property type="molecule type" value="Genomic_DNA"/>
</dbReference>
<comment type="caution">
    <text evidence="2">The sequence shown here is derived from an EMBL/GenBank/DDBJ whole genome shotgun (WGS) entry which is preliminary data.</text>
</comment>
<organism evidence="2">
    <name type="scientific">Leptospirillum ferriphilum</name>
    <dbReference type="NCBI Taxonomy" id="178606"/>
    <lineage>
        <taxon>Bacteria</taxon>
        <taxon>Pseudomonadati</taxon>
        <taxon>Nitrospirota</taxon>
        <taxon>Nitrospiria</taxon>
        <taxon>Nitrospirales</taxon>
        <taxon>Nitrospiraceae</taxon>
        <taxon>Leptospirillum</taxon>
    </lineage>
</organism>
<dbReference type="AlphaFoldDB" id="A0A7C3R5N1"/>
<accession>A0A7C3R5N1</accession>
<evidence type="ECO:0000256" key="1">
    <source>
        <dbReference type="SAM" id="Phobius"/>
    </source>
</evidence>
<keyword evidence="1" id="KW-0472">Membrane</keyword>
<sequence>MERVLLALSLLSFFLWTGLALTHQNSRTALGKTFRGVMILLSLGFLLYTTGFELTQQWPNLTFRLPGYYFTIPHIPDGLQGNFPVSSGLLPRHFPNL</sequence>
<proteinExistence type="predicted"/>
<keyword evidence="1" id="KW-0812">Transmembrane</keyword>
<evidence type="ECO:0000313" key="2">
    <source>
        <dbReference type="EMBL" id="HFT94117.1"/>
    </source>
</evidence>
<gene>
    <name evidence="2" type="ORF">ENX03_09355</name>
</gene>
<feature type="transmembrane region" description="Helical" evidence="1">
    <location>
        <begin position="36"/>
        <end position="55"/>
    </location>
</feature>
<protein>
    <submittedName>
        <fullName evidence="2">Uncharacterized protein</fullName>
    </submittedName>
</protein>